<evidence type="ECO:0000313" key="5">
    <source>
        <dbReference type="EMBL" id="KFM67802.1"/>
    </source>
</evidence>
<keyword evidence="2" id="KW-0863">Zinc-finger</keyword>
<protein>
    <recommendedName>
        <fullName evidence="4">FLYWCH-type domain-containing protein</fullName>
    </recommendedName>
</protein>
<evidence type="ECO:0000259" key="4">
    <source>
        <dbReference type="Pfam" id="PF04500"/>
    </source>
</evidence>
<dbReference type="AlphaFoldDB" id="A0A087TRR3"/>
<dbReference type="InterPro" id="IPR007588">
    <property type="entry name" value="Znf_FLYWCH"/>
</dbReference>
<dbReference type="EMBL" id="KK116439">
    <property type="protein sequence ID" value="KFM67802.1"/>
    <property type="molecule type" value="Genomic_DNA"/>
</dbReference>
<organism evidence="5 6">
    <name type="scientific">Stegodyphus mimosarum</name>
    <name type="common">African social velvet spider</name>
    <dbReference type="NCBI Taxonomy" id="407821"/>
    <lineage>
        <taxon>Eukaryota</taxon>
        <taxon>Metazoa</taxon>
        <taxon>Ecdysozoa</taxon>
        <taxon>Arthropoda</taxon>
        <taxon>Chelicerata</taxon>
        <taxon>Arachnida</taxon>
        <taxon>Araneae</taxon>
        <taxon>Araneomorphae</taxon>
        <taxon>Entelegynae</taxon>
        <taxon>Eresoidea</taxon>
        <taxon>Eresidae</taxon>
        <taxon>Stegodyphus</taxon>
    </lineage>
</organism>
<evidence type="ECO:0000313" key="6">
    <source>
        <dbReference type="Proteomes" id="UP000054359"/>
    </source>
</evidence>
<dbReference type="GO" id="GO:0008270">
    <property type="term" value="F:zinc ion binding"/>
    <property type="evidence" value="ECO:0007669"/>
    <property type="project" value="UniProtKB-KW"/>
</dbReference>
<reference evidence="5 6" key="1">
    <citation type="submission" date="2013-11" db="EMBL/GenBank/DDBJ databases">
        <title>Genome sequencing of Stegodyphus mimosarum.</title>
        <authorList>
            <person name="Bechsgaard J."/>
        </authorList>
    </citation>
    <scope>NUCLEOTIDE SEQUENCE [LARGE SCALE GENOMIC DNA]</scope>
</reference>
<dbReference type="Pfam" id="PF04500">
    <property type="entry name" value="FLYWCH"/>
    <property type="match status" value="1"/>
</dbReference>
<evidence type="ECO:0000256" key="2">
    <source>
        <dbReference type="ARBA" id="ARBA00022771"/>
    </source>
</evidence>
<evidence type="ECO:0000256" key="3">
    <source>
        <dbReference type="ARBA" id="ARBA00022833"/>
    </source>
</evidence>
<keyword evidence="3" id="KW-0862">Zinc</keyword>
<dbReference type="OrthoDB" id="10000497at2759"/>
<name>A0A087TRR3_STEMI</name>
<dbReference type="Proteomes" id="UP000054359">
    <property type="component" value="Unassembled WGS sequence"/>
</dbReference>
<accession>A0A087TRR3</accession>
<evidence type="ECO:0000256" key="1">
    <source>
        <dbReference type="ARBA" id="ARBA00022723"/>
    </source>
</evidence>
<sequence>MNFTNTQKGKCVLIYLGFDYLHFRVTNGIITCRCQQSRSIKCKSMMKTQGEEIIQETTSHCHDSLHTEDKGQYCKK</sequence>
<proteinExistence type="predicted"/>
<keyword evidence="6" id="KW-1185">Reference proteome</keyword>
<dbReference type="Gene3D" id="2.20.25.240">
    <property type="match status" value="1"/>
</dbReference>
<gene>
    <name evidence="5" type="ORF">X975_14985</name>
</gene>
<feature type="domain" description="FLYWCH-type" evidence="4">
    <location>
        <begin position="3"/>
        <end position="62"/>
    </location>
</feature>
<keyword evidence="1" id="KW-0479">Metal-binding</keyword>
<feature type="non-terminal residue" evidence="5">
    <location>
        <position position="76"/>
    </location>
</feature>